<feature type="chain" id="PRO_5025031796" description="Prolamin-like domain-containing protein" evidence="2">
    <location>
        <begin position="26"/>
        <end position="151"/>
    </location>
</feature>
<sequence length="151" mass="17615">MENKTMFMIFSSIMVLLSFSHLTLAKERGNDEPLLISDDEFDAMMARSPASDDYNDNMLRKYSEKEKDYLKNCGKKMDMPYGPYQCADEVIAYIVQNKSVSRVCCWGIVKAGKECHKEWTGLFFEMYQLKRFSSKKFSKTNEIWNLCSTDN</sequence>
<dbReference type="Proteomes" id="UP000434276">
    <property type="component" value="Unassembled WGS sequence"/>
</dbReference>
<feature type="domain" description="Prolamin-like" evidence="3">
    <location>
        <begin position="73"/>
        <end position="148"/>
    </location>
</feature>
<name>A0A5S9X004_ARATH</name>
<proteinExistence type="predicted"/>
<evidence type="ECO:0000256" key="2">
    <source>
        <dbReference type="SAM" id="SignalP"/>
    </source>
</evidence>
<reference evidence="4 5" key="1">
    <citation type="submission" date="2019-12" db="EMBL/GenBank/DDBJ databases">
        <authorList>
            <person name="Jiao W.-B."/>
            <person name="Schneeberger K."/>
        </authorList>
    </citation>
    <scope>NUCLEOTIDE SEQUENCE [LARGE SCALE GENOMIC DNA]</scope>
    <source>
        <strain evidence="5">cv. C24</strain>
    </source>
</reference>
<dbReference type="InterPro" id="IPR008502">
    <property type="entry name" value="Prolamin-like"/>
</dbReference>
<dbReference type="OrthoDB" id="1025268at2759"/>
<evidence type="ECO:0000256" key="1">
    <source>
        <dbReference type="ARBA" id="ARBA00022729"/>
    </source>
</evidence>
<dbReference type="ExpressionAtlas" id="A0A5S9X004">
    <property type="expression patterns" value="baseline"/>
</dbReference>
<protein>
    <recommendedName>
        <fullName evidence="3">Prolamin-like domain-containing protein</fullName>
    </recommendedName>
</protein>
<feature type="signal peptide" evidence="2">
    <location>
        <begin position="1"/>
        <end position="25"/>
    </location>
</feature>
<evidence type="ECO:0000313" key="4">
    <source>
        <dbReference type="EMBL" id="CAA0368790.1"/>
    </source>
</evidence>
<evidence type="ECO:0000259" key="3">
    <source>
        <dbReference type="Pfam" id="PF05617"/>
    </source>
</evidence>
<dbReference type="Pfam" id="PF05617">
    <property type="entry name" value="Prolamin_like"/>
    <property type="match status" value="1"/>
</dbReference>
<dbReference type="EMBL" id="CACSHJ010000088">
    <property type="protein sequence ID" value="CAA0368790.1"/>
    <property type="molecule type" value="Genomic_DNA"/>
</dbReference>
<accession>A0A5S9X004</accession>
<dbReference type="PANTHER" id="PTHR31207">
    <property type="entry name" value="ECA1 GAMETOGENESIS FAMILY PROTEIN (DUF784)-RELATED-RELATED"/>
    <property type="match status" value="1"/>
</dbReference>
<keyword evidence="1 2" id="KW-0732">Signal</keyword>
<dbReference type="PANTHER" id="PTHR31207:SF40">
    <property type="entry name" value="ECA1 GAMETOGENESIS FAMILY PROTEIN (DUF784)-RELATED"/>
    <property type="match status" value="1"/>
</dbReference>
<gene>
    <name evidence="4" type="ORF">C24_LOCUS8401</name>
</gene>
<evidence type="ECO:0000313" key="5">
    <source>
        <dbReference type="Proteomes" id="UP000434276"/>
    </source>
</evidence>
<dbReference type="InterPro" id="IPR040220">
    <property type="entry name" value="DD11"/>
</dbReference>
<organism evidence="4 5">
    <name type="scientific">Arabidopsis thaliana</name>
    <name type="common">Mouse-ear cress</name>
    <dbReference type="NCBI Taxonomy" id="3702"/>
    <lineage>
        <taxon>Eukaryota</taxon>
        <taxon>Viridiplantae</taxon>
        <taxon>Streptophyta</taxon>
        <taxon>Embryophyta</taxon>
        <taxon>Tracheophyta</taxon>
        <taxon>Spermatophyta</taxon>
        <taxon>Magnoliopsida</taxon>
        <taxon>eudicotyledons</taxon>
        <taxon>Gunneridae</taxon>
        <taxon>Pentapetalae</taxon>
        <taxon>rosids</taxon>
        <taxon>malvids</taxon>
        <taxon>Brassicales</taxon>
        <taxon>Brassicaceae</taxon>
        <taxon>Camelineae</taxon>
        <taxon>Arabidopsis</taxon>
    </lineage>
</organism>
<dbReference type="AlphaFoldDB" id="A0A5S9X004"/>